<dbReference type="InterPro" id="IPR023606">
    <property type="entry name" value="CoA-Trfase_III_dom_1_sf"/>
</dbReference>
<keyword evidence="1" id="KW-0808">Transferase</keyword>
<dbReference type="Gene3D" id="3.30.1540.10">
    <property type="entry name" value="formyl-coa transferase, domain 3"/>
    <property type="match status" value="1"/>
</dbReference>
<dbReference type="GO" id="GO:0008410">
    <property type="term" value="F:CoA-transferase activity"/>
    <property type="evidence" value="ECO:0007669"/>
    <property type="project" value="TreeGrafter"/>
</dbReference>
<dbReference type="EMBL" id="CP001854">
    <property type="protein sequence ID" value="ADB50608.1"/>
    <property type="molecule type" value="Genomic_DNA"/>
</dbReference>
<dbReference type="STRING" id="469383.Cwoe_2183"/>
<dbReference type="Proteomes" id="UP000008229">
    <property type="component" value="Chromosome"/>
</dbReference>
<dbReference type="Pfam" id="PF02515">
    <property type="entry name" value="CoA_transf_3"/>
    <property type="match status" value="1"/>
</dbReference>
<dbReference type="SUPFAM" id="SSF89796">
    <property type="entry name" value="CoA-transferase family III (CaiB/BaiF)"/>
    <property type="match status" value="1"/>
</dbReference>
<accession>D3F5E1</accession>
<dbReference type="InterPro" id="IPR044855">
    <property type="entry name" value="CoA-Trfase_III_dom3_sf"/>
</dbReference>
<dbReference type="InterPro" id="IPR050483">
    <property type="entry name" value="CoA-transferase_III_domain"/>
</dbReference>
<dbReference type="Gene3D" id="3.40.50.10540">
    <property type="entry name" value="Crotonobetainyl-coa:carnitine coa-transferase, domain 1"/>
    <property type="match status" value="1"/>
</dbReference>
<evidence type="ECO:0000313" key="2">
    <source>
        <dbReference type="EMBL" id="ADB50608.1"/>
    </source>
</evidence>
<dbReference type="PANTHER" id="PTHR48207">
    <property type="entry name" value="SUCCINATE--HYDROXYMETHYLGLUTARATE COA-TRANSFERASE"/>
    <property type="match status" value="1"/>
</dbReference>
<proteinExistence type="predicted"/>
<dbReference type="RefSeq" id="WP_012933659.1">
    <property type="nucleotide sequence ID" value="NC_013739.1"/>
</dbReference>
<protein>
    <submittedName>
        <fullName evidence="2">L-carnitine dehydratase/bile acid-inducible protein F</fullName>
    </submittedName>
</protein>
<dbReference type="InterPro" id="IPR003673">
    <property type="entry name" value="CoA-Trfase_fam_III"/>
</dbReference>
<reference evidence="2 3" key="1">
    <citation type="journal article" date="2010" name="Stand. Genomic Sci.">
        <title>Complete genome sequence of Conexibacter woesei type strain (ID131577).</title>
        <authorList>
            <person name="Pukall R."/>
            <person name="Lapidus A."/>
            <person name="Glavina Del Rio T."/>
            <person name="Copeland A."/>
            <person name="Tice H."/>
            <person name="Cheng J.-F."/>
            <person name="Lucas S."/>
            <person name="Chen F."/>
            <person name="Nolan M."/>
            <person name="Bruce D."/>
            <person name="Goodwin L."/>
            <person name="Pitluck S."/>
            <person name="Mavromatis K."/>
            <person name="Ivanova N."/>
            <person name="Ovchinnikova G."/>
            <person name="Pati A."/>
            <person name="Chen A."/>
            <person name="Palaniappan K."/>
            <person name="Land M."/>
            <person name="Hauser L."/>
            <person name="Chang Y.-J."/>
            <person name="Jeffries C.D."/>
            <person name="Chain P."/>
            <person name="Meincke L."/>
            <person name="Sims D."/>
            <person name="Brettin T."/>
            <person name="Detter J.C."/>
            <person name="Rohde M."/>
            <person name="Goeker M."/>
            <person name="Bristow J."/>
            <person name="Eisen J.A."/>
            <person name="Markowitz V."/>
            <person name="Kyrpides N.C."/>
            <person name="Klenk H.-P."/>
            <person name="Hugenholtz P."/>
        </authorList>
    </citation>
    <scope>NUCLEOTIDE SEQUENCE [LARGE SCALE GENOMIC DNA]</scope>
    <source>
        <strain evidence="3">DSM 14684 / CIP 108061 / JCM 11494 / NBRC 100937 / ID131577</strain>
    </source>
</reference>
<keyword evidence="3" id="KW-1185">Reference proteome</keyword>
<dbReference type="eggNOG" id="COG1804">
    <property type="taxonomic scope" value="Bacteria"/>
</dbReference>
<dbReference type="OrthoDB" id="9797653at2"/>
<evidence type="ECO:0000313" key="3">
    <source>
        <dbReference type="Proteomes" id="UP000008229"/>
    </source>
</evidence>
<evidence type="ECO:0000256" key="1">
    <source>
        <dbReference type="ARBA" id="ARBA00022679"/>
    </source>
</evidence>
<sequence length="385" mass="41485">MRSDHLEGVRVLAVEQYGAGPFGTQLLGHLGAEVVKVENPAQGGDVSRSVGPHFRDDLPPSTESIFFQGLNRNKKSVALDLGTPEGQAALRHLARDADALVSNLRGDVPARLGLTYAALADVNPRLVCAHLTGYGRGGERARRPGYDFLMQAELGYFDLTGDPDGVPARMGLSMVDLMGGAMLALATVSAIVRARAGGRGGEVDVSLFDVALFDLNYVAHWYLNAGARTTRLPRSAHPSLTPCQTYRTADGWIYLMCNKEKFWPALCELVDRPQWAREPRFATFPDRLAARAELTELLDDVLFEQTTAAWMERFAGAVPAAPVLALDEALEQPFVHADGRVETLANGLRLLASPFRGDAPTRPSTAPPALGEHTAELLDGLPAAP</sequence>
<dbReference type="PANTHER" id="PTHR48207:SF3">
    <property type="entry name" value="SUCCINATE--HYDROXYMETHYLGLUTARATE COA-TRANSFERASE"/>
    <property type="match status" value="1"/>
</dbReference>
<dbReference type="HOGENOM" id="CLU_033975_0_0_11"/>
<organism evidence="2 3">
    <name type="scientific">Conexibacter woesei (strain DSM 14684 / CCUG 47730 / CIP 108061 / JCM 11494 / NBRC 100937 / ID131577)</name>
    <dbReference type="NCBI Taxonomy" id="469383"/>
    <lineage>
        <taxon>Bacteria</taxon>
        <taxon>Bacillati</taxon>
        <taxon>Actinomycetota</taxon>
        <taxon>Thermoleophilia</taxon>
        <taxon>Solirubrobacterales</taxon>
        <taxon>Conexibacteraceae</taxon>
        <taxon>Conexibacter</taxon>
    </lineage>
</organism>
<dbReference type="KEGG" id="cwo:Cwoe_2183"/>
<name>D3F5E1_CONWI</name>
<reference evidence="3" key="2">
    <citation type="submission" date="2010-01" db="EMBL/GenBank/DDBJ databases">
        <title>The complete genome of Conexibacter woesei DSM 14684.</title>
        <authorList>
            <consortium name="US DOE Joint Genome Institute (JGI-PGF)"/>
            <person name="Lucas S."/>
            <person name="Copeland A."/>
            <person name="Lapidus A."/>
            <person name="Glavina del Rio T."/>
            <person name="Dalin E."/>
            <person name="Tice H."/>
            <person name="Bruce D."/>
            <person name="Goodwin L."/>
            <person name="Pitluck S."/>
            <person name="Kyrpides N."/>
            <person name="Mavromatis K."/>
            <person name="Ivanova N."/>
            <person name="Mikhailova N."/>
            <person name="Chertkov O."/>
            <person name="Brettin T."/>
            <person name="Detter J.C."/>
            <person name="Han C."/>
            <person name="Larimer F."/>
            <person name="Land M."/>
            <person name="Hauser L."/>
            <person name="Markowitz V."/>
            <person name="Cheng J.-F."/>
            <person name="Hugenholtz P."/>
            <person name="Woyke T."/>
            <person name="Wu D."/>
            <person name="Pukall R."/>
            <person name="Steenblock K."/>
            <person name="Schneider S."/>
            <person name="Klenk H.-P."/>
            <person name="Eisen J.A."/>
        </authorList>
    </citation>
    <scope>NUCLEOTIDE SEQUENCE [LARGE SCALE GENOMIC DNA]</scope>
    <source>
        <strain evidence="3">DSM 14684 / CIP 108061 / JCM 11494 / NBRC 100937 / ID131577</strain>
    </source>
</reference>
<dbReference type="AlphaFoldDB" id="D3F5E1"/>
<gene>
    <name evidence="2" type="ordered locus">Cwoe_2183</name>
</gene>